<reference evidence="2" key="1">
    <citation type="journal article" date="2021" name="Sci. Rep.">
        <title>Diploid genomic architecture of Nitzschia inconspicua, an elite biomass production diatom.</title>
        <authorList>
            <person name="Oliver A."/>
            <person name="Podell S."/>
            <person name="Pinowska A."/>
            <person name="Traller J.C."/>
            <person name="Smith S.R."/>
            <person name="McClure R."/>
            <person name="Beliaev A."/>
            <person name="Bohutskyi P."/>
            <person name="Hill E.A."/>
            <person name="Rabines A."/>
            <person name="Zheng H."/>
            <person name="Allen L.Z."/>
            <person name="Kuo A."/>
            <person name="Grigoriev I.V."/>
            <person name="Allen A.E."/>
            <person name="Hazlebeck D."/>
            <person name="Allen E.E."/>
        </authorList>
    </citation>
    <scope>NUCLEOTIDE SEQUENCE</scope>
    <source>
        <strain evidence="2">Hildebrandi</strain>
    </source>
</reference>
<proteinExistence type="predicted"/>
<reference evidence="2" key="2">
    <citation type="submission" date="2021-04" db="EMBL/GenBank/DDBJ databases">
        <authorList>
            <person name="Podell S."/>
        </authorList>
    </citation>
    <scope>NUCLEOTIDE SEQUENCE</scope>
    <source>
        <strain evidence="2">Hildebrandi</strain>
    </source>
</reference>
<evidence type="ECO:0000313" key="2">
    <source>
        <dbReference type="EMBL" id="KAG7343714.1"/>
    </source>
</evidence>
<dbReference type="AlphaFoldDB" id="A0A9K3KH91"/>
<gene>
    <name evidence="2" type="ORF">IV203_021722</name>
</gene>
<sequence length="177" mass="19721">MMLSLLSNNTTTATKAILSKPTAALRRYYNMSSTTKSKSCNNNNNSVGGSGSKSKSKRPPVDTSSSSSSLEGIWYTPQHGTPSNSLDMGKYGLKRIDYSKLMGNPPVWTLPPHPPTKSVQERVLFPLTVLIVAGLGLWAYLNPEEEDMKDYWKRVETGQILVDDDDDEEWEEDDEDE</sequence>
<protein>
    <submittedName>
        <fullName evidence="2">Uncharacterized protein</fullName>
    </submittedName>
</protein>
<evidence type="ECO:0000256" key="1">
    <source>
        <dbReference type="SAM" id="MobiDB-lite"/>
    </source>
</evidence>
<feature type="compositionally biased region" description="Low complexity" evidence="1">
    <location>
        <begin position="33"/>
        <end position="47"/>
    </location>
</feature>
<evidence type="ECO:0000313" key="3">
    <source>
        <dbReference type="Proteomes" id="UP000693970"/>
    </source>
</evidence>
<feature type="region of interest" description="Disordered" evidence="1">
    <location>
        <begin position="33"/>
        <end position="87"/>
    </location>
</feature>
<accession>A0A9K3KH91</accession>
<name>A0A9K3KH91_9STRA</name>
<dbReference type="OrthoDB" id="10570635at2759"/>
<keyword evidence="3" id="KW-1185">Reference proteome</keyword>
<dbReference type="EMBL" id="JAGRRH010000023">
    <property type="protein sequence ID" value="KAG7343714.1"/>
    <property type="molecule type" value="Genomic_DNA"/>
</dbReference>
<dbReference type="Proteomes" id="UP000693970">
    <property type="component" value="Unassembled WGS sequence"/>
</dbReference>
<organism evidence="2 3">
    <name type="scientific">Nitzschia inconspicua</name>
    <dbReference type="NCBI Taxonomy" id="303405"/>
    <lineage>
        <taxon>Eukaryota</taxon>
        <taxon>Sar</taxon>
        <taxon>Stramenopiles</taxon>
        <taxon>Ochrophyta</taxon>
        <taxon>Bacillariophyta</taxon>
        <taxon>Bacillariophyceae</taxon>
        <taxon>Bacillariophycidae</taxon>
        <taxon>Bacillariales</taxon>
        <taxon>Bacillariaceae</taxon>
        <taxon>Nitzschia</taxon>
    </lineage>
</organism>
<comment type="caution">
    <text evidence="2">The sequence shown here is derived from an EMBL/GenBank/DDBJ whole genome shotgun (WGS) entry which is preliminary data.</text>
</comment>